<dbReference type="InterPro" id="IPR000792">
    <property type="entry name" value="Tscrpt_reg_LuxR_C"/>
</dbReference>
<evidence type="ECO:0000313" key="5">
    <source>
        <dbReference type="EMBL" id="MFD1037248.1"/>
    </source>
</evidence>
<dbReference type="PRINTS" id="PR00038">
    <property type="entry name" value="HTHLUXR"/>
</dbReference>
<dbReference type="SUPFAM" id="SSF46894">
    <property type="entry name" value="C-terminal effector domain of the bipartite response regulators"/>
    <property type="match status" value="1"/>
</dbReference>
<evidence type="ECO:0000256" key="1">
    <source>
        <dbReference type="ARBA" id="ARBA00023015"/>
    </source>
</evidence>
<proteinExistence type="predicted"/>
<protein>
    <submittedName>
        <fullName evidence="5">DNA-binding response regulator</fullName>
    </submittedName>
</protein>
<gene>
    <name evidence="5" type="ORF">ACFQ3N_02260</name>
</gene>
<keyword evidence="6" id="KW-1185">Reference proteome</keyword>
<dbReference type="PANTHER" id="PTHR43214:SF43">
    <property type="entry name" value="TWO-COMPONENT RESPONSE REGULATOR"/>
    <property type="match status" value="1"/>
</dbReference>
<comment type="caution">
    <text evidence="5">The sequence shown here is derived from an EMBL/GenBank/DDBJ whole genome shotgun (WGS) entry which is preliminary data.</text>
</comment>
<dbReference type="SUPFAM" id="SSF52172">
    <property type="entry name" value="CheY-like"/>
    <property type="match status" value="1"/>
</dbReference>
<keyword evidence="1" id="KW-0805">Transcription regulation</keyword>
<dbReference type="EMBL" id="JBHTKJ010000007">
    <property type="protein sequence ID" value="MFD1037248.1"/>
    <property type="molecule type" value="Genomic_DNA"/>
</dbReference>
<evidence type="ECO:0000313" key="6">
    <source>
        <dbReference type="Proteomes" id="UP001597040"/>
    </source>
</evidence>
<dbReference type="Pfam" id="PF00196">
    <property type="entry name" value="GerE"/>
    <property type="match status" value="1"/>
</dbReference>
<dbReference type="PROSITE" id="PS00622">
    <property type="entry name" value="HTH_LUXR_1"/>
    <property type="match status" value="1"/>
</dbReference>
<dbReference type="PROSITE" id="PS50043">
    <property type="entry name" value="HTH_LUXR_2"/>
    <property type="match status" value="1"/>
</dbReference>
<sequence length="212" mass="24716">MIGNNKMTWRAMIDNQSDMKCLGEFSYTNNLAKIIMVTDPNLLIFDIDGIHKAELLDEFNQLKRVNPNIKVVVFASSMEEMDLLKFIEAGVDSFILKKNSFEQSLPGVIRSIMNNQFILPYEITHSLMSRIIELQMTNKDLFVQKLFKNSIFLTRRETDVAYFMKQGLKNGDIADRLQINKNTVKVHVSHIYSKLKNKKRNEVVTYFQEMFC</sequence>
<evidence type="ECO:0000256" key="3">
    <source>
        <dbReference type="ARBA" id="ARBA00023163"/>
    </source>
</evidence>
<evidence type="ECO:0000256" key="2">
    <source>
        <dbReference type="ARBA" id="ARBA00023125"/>
    </source>
</evidence>
<keyword evidence="3" id="KW-0804">Transcription</keyword>
<dbReference type="SMART" id="SM00421">
    <property type="entry name" value="HTH_LUXR"/>
    <property type="match status" value="1"/>
</dbReference>
<reference evidence="6" key="1">
    <citation type="journal article" date="2019" name="Int. J. Syst. Evol. Microbiol.">
        <title>The Global Catalogue of Microorganisms (GCM) 10K type strain sequencing project: providing services to taxonomists for standard genome sequencing and annotation.</title>
        <authorList>
            <consortium name="The Broad Institute Genomics Platform"/>
            <consortium name="The Broad Institute Genome Sequencing Center for Infectious Disease"/>
            <person name="Wu L."/>
            <person name="Ma J."/>
        </authorList>
    </citation>
    <scope>NUCLEOTIDE SEQUENCE [LARGE SCALE GENOMIC DNA]</scope>
    <source>
        <strain evidence="6">CCUG 56754</strain>
    </source>
</reference>
<keyword evidence="2 5" id="KW-0238">DNA-binding</keyword>
<dbReference type="RefSeq" id="WP_390359144.1">
    <property type="nucleotide sequence ID" value="NZ_JBHTKJ010000007.1"/>
</dbReference>
<dbReference type="InterPro" id="IPR016032">
    <property type="entry name" value="Sig_transdc_resp-reg_C-effctor"/>
</dbReference>
<dbReference type="Proteomes" id="UP001597040">
    <property type="component" value="Unassembled WGS sequence"/>
</dbReference>
<dbReference type="InterPro" id="IPR011006">
    <property type="entry name" value="CheY-like_superfamily"/>
</dbReference>
<dbReference type="Gene3D" id="3.40.50.2300">
    <property type="match status" value="1"/>
</dbReference>
<dbReference type="CDD" id="cd06170">
    <property type="entry name" value="LuxR_C_like"/>
    <property type="match status" value="1"/>
</dbReference>
<feature type="domain" description="HTH luxR-type" evidence="4">
    <location>
        <begin position="146"/>
        <end position="211"/>
    </location>
</feature>
<dbReference type="GO" id="GO:0003677">
    <property type="term" value="F:DNA binding"/>
    <property type="evidence" value="ECO:0007669"/>
    <property type="project" value="UniProtKB-KW"/>
</dbReference>
<accession>A0ABW3LGK1</accession>
<evidence type="ECO:0000259" key="4">
    <source>
        <dbReference type="PROSITE" id="PS50043"/>
    </source>
</evidence>
<dbReference type="InterPro" id="IPR039420">
    <property type="entry name" value="WalR-like"/>
</dbReference>
<dbReference type="PANTHER" id="PTHR43214">
    <property type="entry name" value="TWO-COMPONENT RESPONSE REGULATOR"/>
    <property type="match status" value="1"/>
</dbReference>
<name>A0ABW3LGK1_9BACI</name>
<organism evidence="5 6">
    <name type="scientific">Virgibacillus byunsanensis</name>
    <dbReference type="NCBI Taxonomy" id="570945"/>
    <lineage>
        <taxon>Bacteria</taxon>
        <taxon>Bacillati</taxon>
        <taxon>Bacillota</taxon>
        <taxon>Bacilli</taxon>
        <taxon>Bacillales</taxon>
        <taxon>Bacillaceae</taxon>
        <taxon>Virgibacillus</taxon>
    </lineage>
</organism>